<protein>
    <recommendedName>
        <fullName evidence="3">Single-stranded DNA-binding protein</fullName>
    </recommendedName>
</protein>
<dbReference type="Pfam" id="PF00436">
    <property type="entry name" value="SSB"/>
    <property type="match status" value="1"/>
</dbReference>
<organism evidence="5 8">
    <name type="scientific">Candidatus Phosphoribacter hodrii</name>
    <dbReference type="NCBI Taxonomy" id="2953743"/>
    <lineage>
        <taxon>Bacteria</taxon>
        <taxon>Bacillati</taxon>
        <taxon>Actinomycetota</taxon>
        <taxon>Actinomycetes</taxon>
        <taxon>Micrococcales</taxon>
        <taxon>Dermatophilaceae</taxon>
        <taxon>Candidatus Phosphoribacter</taxon>
    </lineage>
</organism>
<evidence type="ECO:0000313" key="6">
    <source>
        <dbReference type="EMBL" id="MBK7273951.1"/>
    </source>
</evidence>
<dbReference type="EMBL" id="JADJIB010000004">
    <property type="protein sequence ID" value="MBK7273951.1"/>
    <property type="molecule type" value="Genomic_DNA"/>
</dbReference>
<dbReference type="GO" id="GO:0003697">
    <property type="term" value="F:single-stranded DNA binding"/>
    <property type="evidence" value="ECO:0007669"/>
    <property type="project" value="InterPro"/>
</dbReference>
<dbReference type="PROSITE" id="PS50935">
    <property type="entry name" value="SSB"/>
    <property type="match status" value="1"/>
</dbReference>
<accession>A0A934X7V0</accession>
<dbReference type="AlphaFoldDB" id="A0A934X7V0"/>
<name>A0A934X7V0_9MICO</name>
<dbReference type="InterPro" id="IPR011344">
    <property type="entry name" value="ssDNA-bd"/>
</dbReference>
<evidence type="ECO:0000313" key="5">
    <source>
        <dbReference type="EMBL" id="MBK6301689.1"/>
    </source>
</evidence>
<evidence type="ECO:0000256" key="3">
    <source>
        <dbReference type="RuleBase" id="RU000524"/>
    </source>
</evidence>
<gene>
    <name evidence="5" type="primary">ssb</name>
    <name evidence="5" type="ORF">IPF40_11815</name>
    <name evidence="6" type="ORF">IPI13_12550</name>
    <name evidence="7" type="ORF">IPP00_09890</name>
</gene>
<evidence type="ECO:0000313" key="9">
    <source>
        <dbReference type="Proteomes" id="UP000726105"/>
    </source>
</evidence>
<dbReference type="Gene3D" id="2.40.50.140">
    <property type="entry name" value="Nucleic acid-binding proteins"/>
    <property type="match status" value="1"/>
</dbReference>
<dbReference type="EMBL" id="JADKGK010000020">
    <property type="protein sequence ID" value="MBL0004270.1"/>
    <property type="molecule type" value="Genomic_DNA"/>
</dbReference>
<evidence type="ECO:0000313" key="7">
    <source>
        <dbReference type="EMBL" id="MBL0004270.1"/>
    </source>
</evidence>
<evidence type="ECO:0000256" key="4">
    <source>
        <dbReference type="SAM" id="MobiDB-lite"/>
    </source>
</evidence>
<evidence type="ECO:0000256" key="2">
    <source>
        <dbReference type="PROSITE-ProRule" id="PRU00252"/>
    </source>
</evidence>
<dbReference type="Proteomes" id="UP000718281">
    <property type="component" value="Unassembled WGS sequence"/>
</dbReference>
<evidence type="ECO:0000313" key="8">
    <source>
        <dbReference type="Proteomes" id="UP000718281"/>
    </source>
</evidence>
<dbReference type="Proteomes" id="UP000726105">
    <property type="component" value="Unassembled WGS sequence"/>
</dbReference>
<dbReference type="EMBL" id="JADIXZ010000005">
    <property type="protein sequence ID" value="MBK6301689.1"/>
    <property type="molecule type" value="Genomic_DNA"/>
</dbReference>
<dbReference type="InterPro" id="IPR012340">
    <property type="entry name" value="NA-bd_OB-fold"/>
</dbReference>
<sequence>MPSPFAMDGAAYPLQVEDTHMYESYVTVVGNLTADPVLRTTKAGKPFATFRMASTPRRWDGRERAYVDGGTNFVSVVTFNSLAANVVASMAKGQPVIVYGRLRVNMWSTAEGHSNTSVEIDAYHVGHDLMWGQSLFTKSPRAQFDTTDRLSEPEIQQALAEDVDGPSDIEDEDREPDWSPINIDFTADAADPVVIEGAPLTGASSWSGANPETDAYVVAHAR</sequence>
<dbReference type="CDD" id="cd04496">
    <property type="entry name" value="SSB_OBF"/>
    <property type="match status" value="1"/>
</dbReference>
<dbReference type="Proteomes" id="UP000886632">
    <property type="component" value="Unassembled WGS sequence"/>
</dbReference>
<dbReference type="GO" id="GO:0006260">
    <property type="term" value="P:DNA replication"/>
    <property type="evidence" value="ECO:0007669"/>
    <property type="project" value="InterPro"/>
</dbReference>
<feature type="compositionally biased region" description="Acidic residues" evidence="4">
    <location>
        <begin position="161"/>
        <end position="175"/>
    </location>
</feature>
<evidence type="ECO:0000256" key="1">
    <source>
        <dbReference type="ARBA" id="ARBA00023125"/>
    </source>
</evidence>
<comment type="caution">
    <text evidence="5">The sequence shown here is derived from an EMBL/GenBank/DDBJ whole genome shotgun (WGS) entry which is preliminary data.</text>
</comment>
<dbReference type="NCBIfam" id="TIGR00621">
    <property type="entry name" value="ssb"/>
    <property type="match status" value="1"/>
</dbReference>
<dbReference type="InterPro" id="IPR000424">
    <property type="entry name" value="Primosome_PriB/ssb"/>
</dbReference>
<reference evidence="8 9" key="1">
    <citation type="submission" date="2020-10" db="EMBL/GenBank/DDBJ databases">
        <title>Connecting structure to function with the recovery of over 1000 high-quality activated sludge metagenome-assembled genomes encoding full-length rRNA genes using long-read sequencing.</title>
        <authorList>
            <person name="Singleton C.M."/>
            <person name="Petriglieri F."/>
            <person name="Kristensen J.M."/>
            <person name="Kirkegaard R.H."/>
            <person name="Michaelsen T.Y."/>
            <person name="Andersen M.H."/>
            <person name="Karst S.M."/>
            <person name="Dueholm M.S."/>
            <person name="Nielsen P.H."/>
            <person name="Albertsen M."/>
        </authorList>
    </citation>
    <scope>NUCLEOTIDE SEQUENCE [LARGE SCALE GENOMIC DNA]</scope>
    <source>
        <strain evidence="5">AalE_18-Q3-R2-46_BAT3C.188</strain>
        <strain evidence="6">Ega_18-Q3-R5-49_MAXAC.001</strain>
        <strain evidence="7">Ribe_18-Q3-R11-54_MAXAC.001</strain>
    </source>
</reference>
<dbReference type="SUPFAM" id="SSF50249">
    <property type="entry name" value="Nucleic acid-binding proteins"/>
    <property type="match status" value="1"/>
</dbReference>
<feature type="region of interest" description="Disordered" evidence="4">
    <location>
        <begin position="159"/>
        <end position="180"/>
    </location>
</feature>
<proteinExistence type="predicted"/>
<keyword evidence="1 2" id="KW-0238">DNA-binding</keyword>